<organism evidence="6 7">
    <name type="scientific">Candidatus Abawacabacteria bacterium RBG_16_42_10</name>
    <dbReference type="NCBI Taxonomy" id="1817814"/>
    <lineage>
        <taxon>Bacteria</taxon>
        <taxon>Candidatus Abawacaibacteriota</taxon>
    </lineage>
</organism>
<dbReference type="GO" id="GO:0016301">
    <property type="term" value="F:kinase activity"/>
    <property type="evidence" value="ECO:0007669"/>
    <property type="project" value="UniProtKB-KW"/>
</dbReference>
<keyword evidence="5" id="KW-0067">ATP-binding</keyword>
<dbReference type="AlphaFoldDB" id="A0A1F4XMQ1"/>
<dbReference type="NCBIfam" id="TIGR02173">
    <property type="entry name" value="cyt_kin_arch"/>
    <property type="match status" value="1"/>
</dbReference>
<dbReference type="SUPFAM" id="SSF52540">
    <property type="entry name" value="P-loop containing nucleoside triphosphate hydrolases"/>
    <property type="match status" value="1"/>
</dbReference>
<sequence>MIITISGDASTGKTTIAERLSKELNIPYFYAGAIFRDIAKEKNLSVTELSQNAHMSPDIDRTIDEKMITILQTQTDGVVEGRLSGYLAWKYHTPSIRIFLKASPRVQASRIANREGYSIEEGLKEVATRDTKDWERYKILYDINKNDEESWHTDIIDTDELDIEGVYTEVKRILSSKF</sequence>
<accession>A0A1F4XMQ1</accession>
<evidence type="ECO:0000313" key="7">
    <source>
        <dbReference type="Proteomes" id="UP000177614"/>
    </source>
</evidence>
<dbReference type="GO" id="GO:0006139">
    <property type="term" value="P:nucleobase-containing compound metabolic process"/>
    <property type="evidence" value="ECO:0007669"/>
    <property type="project" value="InterPro"/>
</dbReference>
<evidence type="ECO:0000256" key="1">
    <source>
        <dbReference type="ARBA" id="ARBA00022490"/>
    </source>
</evidence>
<proteinExistence type="predicted"/>
<reference evidence="6 7" key="1">
    <citation type="journal article" date="2016" name="Nat. Commun.">
        <title>Thousands of microbial genomes shed light on interconnected biogeochemical processes in an aquifer system.</title>
        <authorList>
            <person name="Anantharaman K."/>
            <person name="Brown C.T."/>
            <person name="Hug L.A."/>
            <person name="Sharon I."/>
            <person name="Castelle C.J."/>
            <person name="Probst A.J."/>
            <person name="Thomas B.C."/>
            <person name="Singh A."/>
            <person name="Wilkins M.J."/>
            <person name="Karaoz U."/>
            <person name="Brodie E.L."/>
            <person name="Williams K.H."/>
            <person name="Hubbard S.S."/>
            <person name="Banfield J.F."/>
        </authorList>
    </citation>
    <scope>NUCLEOTIDE SEQUENCE [LARGE SCALE GENOMIC DNA]</scope>
</reference>
<dbReference type="STRING" id="1817814.A2V81_02505"/>
<dbReference type="GO" id="GO:0005524">
    <property type="term" value="F:ATP binding"/>
    <property type="evidence" value="ECO:0007669"/>
    <property type="project" value="UniProtKB-KW"/>
</dbReference>
<evidence type="ECO:0000256" key="4">
    <source>
        <dbReference type="ARBA" id="ARBA00022777"/>
    </source>
</evidence>
<dbReference type="Proteomes" id="UP000177614">
    <property type="component" value="Unassembled WGS sequence"/>
</dbReference>
<protein>
    <submittedName>
        <fullName evidence="6">Uncharacterized protein</fullName>
    </submittedName>
</protein>
<evidence type="ECO:0000256" key="2">
    <source>
        <dbReference type="ARBA" id="ARBA00022679"/>
    </source>
</evidence>
<dbReference type="EMBL" id="MEWR01000008">
    <property type="protein sequence ID" value="OGC82373.1"/>
    <property type="molecule type" value="Genomic_DNA"/>
</dbReference>
<name>A0A1F4XMQ1_9BACT</name>
<evidence type="ECO:0000313" key="6">
    <source>
        <dbReference type="EMBL" id="OGC82373.1"/>
    </source>
</evidence>
<dbReference type="Gene3D" id="3.40.50.300">
    <property type="entry name" value="P-loop containing nucleotide triphosphate hydrolases"/>
    <property type="match status" value="1"/>
</dbReference>
<evidence type="ECO:0000256" key="5">
    <source>
        <dbReference type="ARBA" id="ARBA00022840"/>
    </source>
</evidence>
<dbReference type="InterPro" id="IPR027417">
    <property type="entry name" value="P-loop_NTPase"/>
</dbReference>
<keyword evidence="3" id="KW-0547">Nucleotide-binding</keyword>
<keyword evidence="4" id="KW-0418">Kinase</keyword>
<keyword evidence="1" id="KW-0963">Cytoplasm</keyword>
<dbReference type="InterPro" id="IPR011892">
    <property type="entry name" value="Cyt_kin_arch"/>
</dbReference>
<evidence type="ECO:0000256" key="3">
    <source>
        <dbReference type="ARBA" id="ARBA00022741"/>
    </source>
</evidence>
<comment type="caution">
    <text evidence="6">The sequence shown here is derived from an EMBL/GenBank/DDBJ whole genome shotgun (WGS) entry which is preliminary data.</text>
</comment>
<gene>
    <name evidence="6" type="ORF">A2V81_02505</name>
</gene>
<dbReference type="GO" id="GO:0016776">
    <property type="term" value="F:phosphotransferase activity, phosphate group as acceptor"/>
    <property type="evidence" value="ECO:0007669"/>
    <property type="project" value="InterPro"/>
</dbReference>
<keyword evidence="2" id="KW-0808">Transferase</keyword>
<dbReference type="Pfam" id="PF13189">
    <property type="entry name" value="Cytidylate_kin2"/>
    <property type="match status" value="1"/>
</dbReference>